<dbReference type="EMBL" id="FJUW01000049">
    <property type="protein sequence ID" value="CZT09164.1"/>
    <property type="molecule type" value="Genomic_DNA"/>
</dbReference>
<protein>
    <submittedName>
        <fullName evidence="2">Uncharacterized protein</fullName>
    </submittedName>
</protein>
<feature type="region of interest" description="Disordered" evidence="1">
    <location>
        <begin position="392"/>
        <end position="484"/>
    </location>
</feature>
<dbReference type="AlphaFoldDB" id="A0A1E1LFH3"/>
<proteinExistence type="predicted"/>
<feature type="compositionally biased region" description="Polar residues" evidence="1">
    <location>
        <begin position="80"/>
        <end position="108"/>
    </location>
</feature>
<feature type="compositionally biased region" description="Polar residues" evidence="1">
    <location>
        <begin position="37"/>
        <end position="57"/>
    </location>
</feature>
<feature type="compositionally biased region" description="Polar residues" evidence="1">
    <location>
        <begin position="121"/>
        <end position="136"/>
    </location>
</feature>
<keyword evidence="3" id="KW-1185">Reference proteome</keyword>
<name>A0A1E1LFH3_9HELO</name>
<evidence type="ECO:0000256" key="1">
    <source>
        <dbReference type="SAM" id="MobiDB-lite"/>
    </source>
</evidence>
<feature type="region of interest" description="Disordered" evidence="1">
    <location>
        <begin position="28"/>
        <end position="223"/>
    </location>
</feature>
<accession>A0A1E1LFH3</accession>
<organism evidence="2 3">
    <name type="scientific">Rhynchosporium graminicola</name>
    <dbReference type="NCBI Taxonomy" id="2792576"/>
    <lineage>
        <taxon>Eukaryota</taxon>
        <taxon>Fungi</taxon>
        <taxon>Dikarya</taxon>
        <taxon>Ascomycota</taxon>
        <taxon>Pezizomycotina</taxon>
        <taxon>Leotiomycetes</taxon>
        <taxon>Helotiales</taxon>
        <taxon>Ploettnerulaceae</taxon>
        <taxon>Rhynchosporium</taxon>
    </lineage>
</organism>
<feature type="compositionally biased region" description="Low complexity" evidence="1">
    <location>
        <begin position="137"/>
        <end position="149"/>
    </location>
</feature>
<feature type="compositionally biased region" description="Low complexity" evidence="1">
    <location>
        <begin position="184"/>
        <end position="194"/>
    </location>
</feature>
<dbReference type="Proteomes" id="UP000178129">
    <property type="component" value="Unassembled WGS sequence"/>
</dbReference>
<dbReference type="InParanoid" id="A0A1E1LFH3"/>
<comment type="caution">
    <text evidence="2">The sequence shown here is derived from an EMBL/GenBank/DDBJ whole genome shotgun (WGS) entry which is preliminary data.</text>
</comment>
<sequence length="484" mass="50110">MAIETTPQVHGTNPRKIQQRCLCKSSSQVEAAGKSAEPQSISAAKNTHTAAQLTKMTDQTERPGRRRPFSTWMKKLTGFKGSSSTNAEPSQPASTKRNTYQMKSNSKKQVLPKNHPYPQSGIPNGNSDSPNVHRSFSTVPTGDSVSTSSVDRRRSLRSSADGLHPPTIGNKSIAPTIATEGPHSDAAPSHAPSSGQGTNATVGCGVSSGRGADSTFSSPAPSLRSLTTTLTTIHSAAPNATTNSHNNTNGNHAQVQFSHQFPTSPLPTAIPAHLVPVASGGHPSTYNTATANNLLTDNASILTLASSSKRRRRRSMDTDASVRALAPSSLFGGSRESLPLSVLSANIDASSGIASTPHPTRASVGGLNERASIYSATGVAPALPSERNSYYAGKQSTTADGGSVKSGLLGHGRTDSISGSIGGIGATGSPLASPREISATTMGKLSRSNSAWGEGGEGVKVDQSDDEATETGKSTTDEKHRQEN</sequence>
<feature type="compositionally biased region" description="Polar residues" evidence="1">
    <location>
        <begin position="438"/>
        <end position="451"/>
    </location>
</feature>
<feature type="compositionally biased region" description="Basic and acidic residues" evidence="1">
    <location>
        <begin position="475"/>
        <end position="484"/>
    </location>
</feature>
<evidence type="ECO:0000313" key="3">
    <source>
        <dbReference type="Proteomes" id="UP000178129"/>
    </source>
</evidence>
<reference evidence="3" key="1">
    <citation type="submission" date="2016-03" db="EMBL/GenBank/DDBJ databases">
        <authorList>
            <person name="Ploux O."/>
        </authorList>
    </citation>
    <scope>NUCLEOTIDE SEQUENCE [LARGE SCALE GENOMIC DNA]</scope>
    <source>
        <strain evidence="3">UK7</strain>
    </source>
</reference>
<gene>
    <name evidence="2" type="ORF">RCO7_04041</name>
</gene>
<evidence type="ECO:0000313" key="2">
    <source>
        <dbReference type="EMBL" id="CZT09164.1"/>
    </source>
</evidence>
<dbReference type="STRING" id="914237.A0A1E1LFH3"/>